<dbReference type="Pfam" id="PF13424">
    <property type="entry name" value="TPR_12"/>
    <property type="match status" value="1"/>
</dbReference>
<protein>
    <submittedName>
        <fullName evidence="1">Tetratricopeptide domain-containing protein</fullName>
    </submittedName>
</protein>
<reference evidence="1 2" key="1">
    <citation type="submission" date="2016-12" db="EMBL/GenBank/DDBJ databases">
        <title>The genome of dimorphic prosthecate Glycocaulis alkaliphilus 6b-8t, isolated from crude oil dictates its adaptability in petroleum environments.</title>
        <authorList>
            <person name="Wu X.-L."/>
            <person name="Geng S."/>
        </authorList>
    </citation>
    <scope>NUCLEOTIDE SEQUENCE [LARGE SCALE GENOMIC DNA]</scope>
    <source>
        <strain evidence="1 2">6B-8</strain>
    </source>
</reference>
<sequence>MSHLFLTARLILLAGALALAGLASAKGDEIAGLVAGHVDAALEVRNEGRPVDAALMLSDLLDALLDADEALDPAILSDVLFHYAKTLRLADRPDAAETMARRALQIDTGRLPADSPALAAVYSVLGAALLDQGRGAEAEIELRAALPIYEAAFGDHAYTAVTLYQLAQAADAQAHYPAAARLAARALVILTRVPEADQPDGLSGQARFLAARSYGEWYDSARRASDWGGTRDAMLGRAALAGAGQDRAARRVELSEFLLARSLESQAAFEAGRFPEIEVLAAVAMEIWQAEQDLDPVYMSAAMAALAHALSEQARPDEALAMQGRRFEFVTTAMQDRPVSVAYALSSYVTALTNNGQDAEARAVFARHAAALQGRLGGTDRAVLAMTEARLLSLDGDHASALRLAGEAQADLEAGGATAHDLQNFHSERSAIARRAGQYEDAYADLLRGRELADPAPGSFDAMYWDGSLAVIALYHLHRPGTALDRVRDASASLIGHASAQADARGIADEGREVTSLRNLFILRTEAVWGAAHAREP</sequence>
<organism evidence="1 2">
    <name type="scientific">Glycocaulis alkaliphilus</name>
    <dbReference type="NCBI Taxonomy" id="1434191"/>
    <lineage>
        <taxon>Bacteria</taxon>
        <taxon>Pseudomonadati</taxon>
        <taxon>Pseudomonadota</taxon>
        <taxon>Alphaproteobacteria</taxon>
        <taxon>Maricaulales</taxon>
        <taxon>Maricaulaceae</taxon>
        <taxon>Glycocaulis</taxon>
    </lineage>
</organism>
<dbReference type="RefSeq" id="WP_127566253.1">
    <property type="nucleotide sequence ID" value="NZ_BMFB01000005.1"/>
</dbReference>
<dbReference type="Proteomes" id="UP000286954">
    <property type="component" value="Chromosome"/>
</dbReference>
<gene>
    <name evidence="1" type="ORF">X907_1242</name>
</gene>
<dbReference type="KEGG" id="gak:X907_1242"/>
<dbReference type="AlphaFoldDB" id="A0A3T0E955"/>
<accession>A0A3T0E955</accession>
<keyword evidence="2" id="KW-1185">Reference proteome</keyword>
<dbReference type="Gene3D" id="1.25.40.10">
    <property type="entry name" value="Tetratricopeptide repeat domain"/>
    <property type="match status" value="2"/>
</dbReference>
<name>A0A3T0E955_9PROT</name>
<dbReference type="InterPro" id="IPR011990">
    <property type="entry name" value="TPR-like_helical_dom_sf"/>
</dbReference>
<dbReference type="EMBL" id="CP018911">
    <property type="protein sequence ID" value="AZU03777.1"/>
    <property type="molecule type" value="Genomic_DNA"/>
</dbReference>
<dbReference type="PANTHER" id="PTHR45641:SF19">
    <property type="entry name" value="NEPHROCYSTIN-3"/>
    <property type="match status" value="1"/>
</dbReference>
<evidence type="ECO:0000313" key="1">
    <source>
        <dbReference type="EMBL" id="AZU03777.1"/>
    </source>
</evidence>
<dbReference type="SUPFAM" id="SSF48452">
    <property type="entry name" value="TPR-like"/>
    <property type="match status" value="1"/>
</dbReference>
<dbReference type="OrthoDB" id="101857at2"/>
<dbReference type="PANTHER" id="PTHR45641">
    <property type="entry name" value="TETRATRICOPEPTIDE REPEAT PROTEIN (AFU_ORTHOLOGUE AFUA_6G03870)"/>
    <property type="match status" value="1"/>
</dbReference>
<proteinExistence type="predicted"/>
<evidence type="ECO:0000313" key="2">
    <source>
        <dbReference type="Proteomes" id="UP000286954"/>
    </source>
</evidence>